<dbReference type="PANTHER" id="PTHR23355:SF9">
    <property type="entry name" value="DIS3-LIKE EXONUCLEASE 2"/>
    <property type="match status" value="1"/>
</dbReference>
<accession>A0ABP7S2M7</accession>
<dbReference type="InterPro" id="IPR050180">
    <property type="entry name" value="RNR_Ribonuclease"/>
</dbReference>
<dbReference type="SUPFAM" id="SSF50249">
    <property type="entry name" value="Nucleic acid-binding proteins"/>
    <property type="match status" value="1"/>
</dbReference>
<evidence type="ECO:0000256" key="1">
    <source>
        <dbReference type="SAM" id="MobiDB-lite"/>
    </source>
</evidence>
<gene>
    <name evidence="3" type="ORF">GCM10022279_32240</name>
</gene>
<name>A0ABP7S2M7_9BURK</name>
<feature type="compositionally biased region" description="Acidic residues" evidence="1">
    <location>
        <begin position="648"/>
        <end position="666"/>
    </location>
</feature>
<keyword evidence="4" id="KW-1185">Reference proteome</keyword>
<dbReference type="RefSeq" id="WP_103045709.1">
    <property type="nucleotide sequence ID" value="NZ_BAABBP010000046.1"/>
</dbReference>
<dbReference type="Pfam" id="PF00773">
    <property type="entry name" value="RNB"/>
    <property type="match status" value="2"/>
</dbReference>
<feature type="region of interest" description="Disordered" evidence="1">
    <location>
        <begin position="646"/>
        <end position="699"/>
    </location>
</feature>
<dbReference type="PANTHER" id="PTHR23355">
    <property type="entry name" value="RIBONUCLEASE"/>
    <property type="match status" value="1"/>
</dbReference>
<comment type="caution">
    <text evidence="3">The sequence shown here is derived from an EMBL/GenBank/DDBJ whole genome shotgun (WGS) entry which is preliminary data.</text>
</comment>
<sequence length="699" mass="75072">MHALFDDAGKFLAGRILSETDSSAQIELDSGKRVKAKTAHILLKFDQPAPADLLTRARETAATIDPALAWEFAPEGEFGFAELARDYFSASAPPVEQAAMLIALFEAPHYFRRAGKGRFKKAPADIVAQALAAIEKKQQIQAQIDAWAQELAAGQCPQAIRDQLYKILFKPDKNAPEYKAVVEASRSTHQAPLALLQAAGAIDSPYEFHYRRFLFEFFPRGTGFAPVTAPEPPADLPLAQVSAYSIDDSHTTEIDDALSLQGLGSGQVTLGIHIAAPGLAIAPGDALDQLGRARLSTVYMPGNKITMLPDAVVQTYTLDAGRANPAVSLYVTYDEATLQEISSETRLDRVPVDVNFRHDKLDHIVTADWLAGGDSPADTPQELAARREELAFLHRLAQHLKAGREQVRGKPETFNRPDYSFHLLDKKGDAPDGSETVQITTRRRGAPLDLIVAEAAIVANSTWGQMLAAQGVPGIYRSQASLASGIKVRMGVKALPHAGIGVKSYAWATSPLRRYVDLVNQWQIIACVRHGATAALAAPFKPRDAELFAIISSFDAAYSAYNGYQSAMERYWTLVWLQQNGVTELDAAVIREGMGGDSLVRADTLPLVFSVLGAQNLQRGARVRVRLGDIDPIALDVHGTVLARLDDPLDPGDDAALDDEGDDGEEAGAGALAIALDVDEPAGDAAATPASVPGSSPAP</sequence>
<evidence type="ECO:0000259" key="2">
    <source>
        <dbReference type="SMART" id="SM00955"/>
    </source>
</evidence>
<evidence type="ECO:0000313" key="3">
    <source>
        <dbReference type="EMBL" id="GAA4005719.1"/>
    </source>
</evidence>
<dbReference type="EMBL" id="BAABBP010000046">
    <property type="protein sequence ID" value="GAA4005719.1"/>
    <property type="molecule type" value="Genomic_DNA"/>
</dbReference>
<feature type="domain" description="RNB" evidence="2">
    <location>
        <begin position="235"/>
        <end position="530"/>
    </location>
</feature>
<dbReference type="InterPro" id="IPR001900">
    <property type="entry name" value="RNase_II/R"/>
</dbReference>
<dbReference type="SMART" id="SM00955">
    <property type="entry name" value="RNB"/>
    <property type="match status" value="1"/>
</dbReference>
<reference evidence="4" key="1">
    <citation type="journal article" date="2019" name="Int. J. Syst. Evol. Microbiol.">
        <title>The Global Catalogue of Microorganisms (GCM) 10K type strain sequencing project: providing services to taxonomists for standard genome sequencing and annotation.</title>
        <authorList>
            <consortium name="The Broad Institute Genomics Platform"/>
            <consortium name="The Broad Institute Genome Sequencing Center for Infectious Disease"/>
            <person name="Wu L."/>
            <person name="Ma J."/>
        </authorList>
    </citation>
    <scope>NUCLEOTIDE SEQUENCE [LARGE SCALE GENOMIC DNA]</scope>
    <source>
        <strain evidence="4">JCM 17561</strain>
    </source>
</reference>
<proteinExistence type="predicted"/>
<protein>
    <submittedName>
        <fullName evidence="3">RNB domain-containing ribonuclease</fullName>
    </submittedName>
</protein>
<dbReference type="InterPro" id="IPR012340">
    <property type="entry name" value="NA-bd_OB-fold"/>
</dbReference>
<dbReference type="Proteomes" id="UP001501627">
    <property type="component" value="Unassembled WGS sequence"/>
</dbReference>
<evidence type="ECO:0000313" key="4">
    <source>
        <dbReference type="Proteomes" id="UP001501627"/>
    </source>
</evidence>
<organism evidence="3 4">
    <name type="scientific">Comamonas faecalis</name>
    <dbReference type="NCBI Taxonomy" id="1387849"/>
    <lineage>
        <taxon>Bacteria</taxon>
        <taxon>Pseudomonadati</taxon>
        <taxon>Pseudomonadota</taxon>
        <taxon>Betaproteobacteria</taxon>
        <taxon>Burkholderiales</taxon>
        <taxon>Comamonadaceae</taxon>
        <taxon>Comamonas</taxon>
    </lineage>
</organism>